<keyword evidence="10" id="KW-0687">Ribonucleoprotein</keyword>
<evidence type="ECO:0000259" key="12">
    <source>
        <dbReference type="Pfam" id="PF00945"/>
    </source>
</evidence>
<accession>A0A140D8M4</accession>
<sequence length="471" mass="52957">MSRFLARIKRTDPETLARLDPDKTRGVNLRIGPSHLMRHIQSGCYISVPEVLAKEVAPVKPSVWFEEKGLVKQKLILPNCDLSLQQLSQIVKFAIVGMELTNNIALAFLEKYYETIKGDPLPEDWVSYGVRLGRKDEVLSPLSLVEITRESVALDPAVQTTPVRAGEIDALALYILGIYRVLRTTYPGHVRVISDKIRDIMRGFVKDPQDLDYRLEGVQQTYSGWASLPSYVGMVAIFDMFMHKFRNHSRASLRVATVTSRFRDCAGLVSIHHATTLLGYPCCAIIGFWCFTTGLGKNFLNLFLGSEELDKEDSLFPYQVDLGLTTKSAYSATVNEELYYFIHVIGSLIGSPRSRNAVKLLDKSNYPLTILGIWMSIAHSTSNIFGQQFDNAGEANPNRILPEQEGDDAPSIAGMPVELDPDQWLSYLRDRNFKFGEAHVARFRAMRTNMGTEFREGTIGHYLSTFDITAD</sequence>
<evidence type="ECO:0000256" key="3">
    <source>
        <dbReference type="ARBA" id="ARBA00014389"/>
    </source>
</evidence>
<dbReference type="GO" id="GO:0019013">
    <property type="term" value="C:viral nucleocapsid"/>
    <property type="evidence" value="ECO:0007669"/>
    <property type="project" value="UniProtKB-KW"/>
</dbReference>
<feature type="unsure residue" description="I or L" evidence="13">
    <location>
        <position position="401"/>
    </location>
</feature>
<evidence type="ECO:0000256" key="1">
    <source>
        <dbReference type="ARBA" id="ARBA00004192"/>
    </source>
</evidence>
<dbReference type="SUPFAM" id="SSF140809">
    <property type="entry name" value="Rhabdovirus nucleoprotein-like"/>
    <property type="match status" value="1"/>
</dbReference>
<keyword evidence="5" id="KW-0167">Capsid protein</keyword>
<keyword evidence="4" id="KW-1139">Helical capsid protein</keyword>
<reference evidence="13 14" key="1">
    <citation type="journal article" date="2016" name="Virus Evol.">
        <title>The evolution, diversity and host associations of rhabdoviruses.</title>
        <authorList>
            <person name="Longdon B."/>
            <person name="Murray G.G.R."/>
            <person name="Palmer W.J."/>
            <person name="Day J.P."/>
            <person name="Parker D.J."/>
            <person name="Welch J.J."/>
            <person name="Obbard D.J."/>
            <person name="Jiggins F.M."/>
        </authorList>
    </citation>
    <scope>NUCLEOTIDE SEQUENCE [LARGE SCALE GENOMIC DNA]</scope>
    <source>
        <strain evidence="13">1</strain>
    </source>
</reference>
<dbReference type="GO" id="GO:0030430">
    <property type="term" value="C:host cell cytoplasm"/>
    <property type="evidence" value="ECO:0007669"/>
    <property type="project" value="UniProtKB-SubCell"/>
</dbReference>
<dbReference type="InterPro" id="IPR023331">
    <property type="entry name" value="Rhabdovirus_ncapsid_C"/>
</dbReference>
<dbReference type="Pfam" id="PF00945">
    <property type="entry name" value="Rhabdo_ncap"/>
    <property type="match status" value="1"/>
</dbReference>
<evidence type="ECO:0000256" key="2">
    <source>
        <dbReference type="ARBA" id="ARBA00004328"/>
    </source>
</evidence>
<evidence type="ECO:0000256" key="4">
    <source>
        <dbReference type="ARBA" id="ARBA00022497"/>
    </source>
</evidence>
<evidence type="ECO:0000256" key="8">
    <source>
        <dbReference type="ARBA" id="ARBA00023086"/>
    </source>
</evidence>
<evidence type="ECO:0000256" key="7">
    <source>
        <dbReference type="ARBA" id="ARBA00022884"/>
    </source>
</evidence>
<keyword evidence="14" id="KW-1185">Reference proteome</keyword>
<gene>
    <name evidence="13" type="primary">N</name>
</gene>
<dbReference type="Gene3D" id="1.10.3570.10">
    <property type="entry name" value="Rhabdovirus nucleocapsid protein like domain"/>
    <property type="match status" value="1"/>
</dbReference>
<comment type="subcellular location">
    <subcellularLocation>
        <location evidence="1">Host cytoplasm</location>
    </subcellularLocation>
    <subcellularLocation>
        <location evidence="2">Virion</location>
    </subcellularLocation>
</comment>
<dbReference type="EMBL" id="KR822816">
    <property type="protein sequence ID" value="AMK09248.1"/>
    <property type="molecule type" value="Viral_cRNA"/>
</dbReference>
<organism evidence="13 14">
    <name type="scientific">Drosophila sturtevanti sigmavirus</name>
    <dbReference type="NCBI Taxonomy" id="1802946"/>
    <lineage>
        <taxon>Viruses</taxon>
        <taxon>Riboviria</taxon>
        <taxon>Orthornavirae</taxon>
        <taxon>Negarnaviricota</taxon>
        <taxon>Haploviricotina</taxon>
        <taxon>Monjiviricetes</taxon>
        <taxon>Mononegavirales</taxon>
        <taxon>Rhabdoviridae</taxon>
        <taxon>Alpharhabdovirinae</taxon>
        <taxon>Sigmavirus</taxon>
        <taxon>Sigmavirus sturtevanti</taxon>
    </lineage>
</organism>
<keyword evidence="8 13" id="KW-0543">Viral nucleoprotein</keyword>
<feature type="domain" description="Rhabdovirus nucleocapsid" evidence="12">
    <location>
        <begin position="72"/>
        <end position="438"/>
    </location>
</feature>
<dbReference type="GO" id="GO:0019029">
    <property type="term" value="C:helical viral capsid"/>
    <property type="evidence" value="ECO:0007669"/>
    <property type="project" value="UniProtKB-KW"/>
</dbReference>
<evidence type="ECO:0000256" key="5">
    <source>
        <dbReference type="ARBA" id="ARBA00022561"/>
    </source>
</evidence>
<evidence type="ECO:0000313" key="14">
    <source>
        <dbReference type="Proteomes" id="UP000114748"/>
    </source>
</evidence>
<dbReference type="InterPro" id="IPR000448">
    <property type="entry name" value="Rhabdo_ncapsid"/>
</dbReference>
<proteinExistence type="predicted"/>
<dbReference type="InterPro" id="IPR023330">
    <property type="entry name" value="Rhabdovirus_ncapsid_N"/>
</dbReference>
<dbReference type="InterPro" id="IPR035961">
    <property type="entry name" value="Rhabdovirus_nucleoprotein-like"/>
</dbReference>
<name>A0A140D8M4_9RHAB</name>
<evidence type="ECO:0000256" key="11">
    <source>
        <dbReference type="ARBA" id="ARBA00033344"/>
    </source>
</evidence>
<keyword evidence="6" id="KW-0946">Virion</keyword>
<evidence type="ECO:0000313" key="13">
    <source>
        <dbReference type="EMBL" id="AMK09248.1"/>
    </source>
</evidence>
<keyword evidence="9" id="KW-1035">Host cytoplasm</keyword>
<evidence type="ECO:0000256" key="9">
    <source>
        <dbReference type="ARBA" id="ARBA00023200"/>
    </source>
</evidence>
<dbReference type="GO" id="GO:1990904">
    <property type="term" value="C:ribonucleoprotein complex"/>
    <property type="evidence" value="ECO:0007669"/>
    <property type="project" value="UniProtKB-KW"/>
</dbReference>
<keyword evidence="7" id="KW-0694">RNA-binding</keyword>
<dbReference type="GO" id="GO:0003723">
    <property type="term" value="F:RNA binding"/>
    <property type="evidence" value="ECO:0007669"/>
    <property type="project" value="UniProtKB-KW"/>
</dbReference>
<evidence type="ECO:0000256" key="10">
    <source>
        <dbReference type="ARBA" id="ARBA00023274"/>
    </source>
</evidence>
<dbReference type="Gene3D" id="1.10.3610.10">
    <property type="entry name" value="Nucleoprotein"/>
    <property type="match status" value="1"/>
</dbReference>
<protein>
    <recommendedName>
        <fullName evidence="3">Nucleoprotein</fullName>
    </recommendedName>
    <alternativeName>
        <fullName evidence="11">Nucleocapsid protein</fullName>
    </alternativeName>
</protein>
<evidence type="ECO:0000256" key="6">
    <source>
        <dbReference type="ARBA" id="ARBA00022844"/>
    </source>
</evidence>
<dbReference type="Proteomes" id="UP000114748">
    <property type="component" value="Segment"/>
</dbReference>